<evidence type="ECO:0000313" key="2">
    <source>
        <dbReference type="EMBL" id="ANO50100.1"/>
    </source>
</evidence>
<dbReference type="EMBL" id="CP016268">
    <property type="protein sequence ID" value="ANO50100.1"/>
    <property type="molecule type" value="Genomic_DNA"/>
</dbReference>
<dbReference type="AlphaFoldDB" id="A0A193LC39"/>
<feature type="compositionally biased region" description="Basic and acidic residues" evidence="1">
    <location>
        <begin position="57"/>
        <end position="73"/>
    </location>
</feature>
<proteinExistence type="predicted"/>
<organism evidence="2 3">
    <name type="scientific">Woeseia oceani</name>
    <dbReference type="NCBI Taxonomy" id="1548547"/>
    <lineage>
        <taxon>Bacteria</taxon>
        <taxon>Pseudomonadati</taxon>
        <taxon>Pseudomonadota</taxon>
        <taxon>Gammaproteobacteria</taxon>
        <taxon>Woeseiales</taxon>
        <taxon>Woeseiaceae</taxon>
        <taxon>Woeseia</taxon>
    </lineage>
</organism>
<dbReference type="KEGG" id="woc:BA177_01695"/>
<dbReference type="Proteomes" id="UP000092695">
    <property type="component" value="Chromosome"/>
</dbReference>
<feature type="region of interest" description="Disordered" evidence="1">
    <location>
        <begin position="52"/>
        <end position="74"/>
    </location>
</feature>
<dbReference type="STRING" id="1548547.BA177_01695"/>
<dbReference type="RefSeq" id="WP_068612178.1">
    <property type="nucleotide sequence ID" value="NZ_CP016268.1"/>
</dbReference>
<keyword evidence="3" id="KW-1185">Reference proteome</keyword>
<name>A0A193LC39_9GAMM</name>
<gene>
    <name evidence="2" type="ORF">BA177_01695</name>
</gene>
<reference evidence="2 3" key="1">
    <citation type="submission" date="2016-06" db="EMBL/GenBank/DDBJ databases">
        <title>Complete genome sequence of a deep-branching marine Gamma Proteobacterium Woeseia oceani type strain XK5.</title>
        <authorList>
            <person name="Mu D."/>
            <person name="Du Z."/>
        </authorList>
    </citation>
    <scope>NUCLEOTIDE SEQUENCE [LARGE SCALE GENOMIC DNA]</scope>
    <source>
        <strain evidence="2 3">XK5</strain>
    </source>
</reference>
<sequence>MTPAAYNRRTRKPSARNALAVFVVAWLNLALAPCAMAFGGVPEPDCPHCPPSQADAHAGHDMSGHAVADHDGMEDAMPCASSATDCNVTDELNHDGRTLKLEPKDSPSDLVIAIHPALPSVATLRTADAAGWHRTRSPPLGATTPLNILYCVYLK</sequence>
<evidence type="ECO:0000313" key="3">
    <source>
        <dbReference type="Proteomes" id="UP000092695"/>
    </source>
</evidence>
<protein>
    <submittedName>
        <fullName evidence="2">Uncharacterized protein</fullName>
    </submittedName>
</protein>
<accession>A0A193LC39</accession>
<evidence type="ECO:0000256" key="1">
    <source>
        <dbReference type="SAM" id="MobiDB-lite"/>
    </source>
</evidence>